<reference evidence="8 9" key="1">
    <citation type="journal article" date="2019" name="Emerg. Microbes Infect.">
        <title>Comprehensive subspecies identification of 175 nontuberculous mycobacteria species based on 7547 genomic profiles.</title>
        <authorList>
            <person name="Matsumoto Y."/>
            <person name="Kinjo T."/>
            <person name="Motooka D."/>
            <person name="Nabeya D."/>
            <person name="Jung N."/>
            <person name="Uechi K."/>
            <person name="Horii T."/>
            <person name="Iida T."/>
            <person name="Fujita J."/>
            <person name="Nakamura S."/>
        </authorList>
    </citation>
    <scope>NUCLEOTIDE SEQUENCE [LARGE SCALE GENOMIC DNA]</scope>
    <source>
        <strain evidence="8 9">JCM 14233</strain>
    </source>
</reference>
<name>A0A7I7MJC4_9MYCO</name>
<dbReference type="NCBIfam" id="TIGR01930">
    <property type="entry name" value="AcCoA-C-Actrans"/>
    <property type="match status" value="1"/>
</dbReference>
<protein>
    <submittedName>
        <fullName evidence="8">Acyl-CoA dehydrogenase</fullName>
    </submittedName>
</protein>
<organism evidence="8 9">
    <name type="scientific">Mycobacterium shinjukuense</name>
    <dbReference type="NCBI Taxonomy" id="398694"/>
    <lineage>
        <taxon>Bacteria</taxon>
        <taxon>Bacillati</taxon>
        <taxon>Actinomycetota</taxon>
        <taxon>Actinomycetes</taxon>
        <taxon>Mycobacteriales</taxon>
        <taxon>Mycobacteriaceae</taxon>
        <taxon>Mycobacterium</taxon>
    </lineage>
</organism>
<dbReference type="InterPro" id="IPR020616">
    <property type="entry name" value="Thiolase_N"/>
</dbReference>
<feature type="active site" description="Proton acceptor" evidence="4">
    <location>
        <position position="404"/>
    </location>
</feature>
<comment type="similarity">
    <text evidence="1 5">Belongs to the thiolase-like superfamily. Thiolase family.</text>
</comment>
<dbReference type="AlphaFoldDB" id="A0A7I7MJC4"/>
<dbReference type="InterPro" id="IPR020617">
    <property type="entry name" value="Thiolase_C"/>
</dbReference>
<feature type="active site" description="Acyl-thioester intermediate" evidence="4">
    <location>
        <position position="125"/>
    </location>
</feature>
<proteinExistence type="inferred from homology"/>
<dbReference type="FunFam" id="3.40.47.10:FF:000010">
    <property type="entry name" value="Acetyl-CoA acetyltransferase (Thiolase)"/>
    <property type="match status" value="1"/>
</dbReference>
<dbReference type="InterPro" id="IPR020613">
    <property type="entry name" value="Thiolase_CS"/>
</dbReference>
<dbReference type="CDD" id="cd00751">
    <property type="entry name" value="thiolase"/>
    <property type="match status" value="1"/>
</dbReference>
<dbReference type="Pfam" id="PF02803">
    <property type="entry name" value="Thiolase_C"/>
    <property type="match status" value="1"/>
</dbReference>
<evidence type="ECO:0000256" key="1">
    <source>
        <dbReference type="ARBA" id="ARBA00010982"/>
    </source>
</evidence>
<dbReference type="PIRSF" id="PIRSF000429">
    <property type="entry name" value="Ac-CoA_Ac_transf"/>
    <property type="match status" value="1"/>
</dbReference>
<evidence type="ECO:0000256" key="2">
    <source>
        <dbReference type="ARBA" id="ARBA00022679"/>
    </source>
</evidence>
<evidence type="ECO:0000313" key="9">
    <source>
        <dbReference type="Proteomes" id="UP000467236"/>
    </source>
</evidence>
<feature type="domain" description="Thiolase N-terminal" evidence="6">
    <location>
        <begin position="41"/>
        <end position="287"/>
    </location>
</feature>
<keyword evidence="2 5" id="KW-0808">Transferase</keyword>
<dbReference type="Pfam" id="PF00108">
    <property type="entry name" value="Thiolase_N"/>
    <property type="match status" value="1"/>
</dbReference>
<dbReference type="EMBL" id="AP022575">
    <property type="protein sequence ID" value="BBX72444.1"/>
    <property type="molecule type" value="Genomic_DNA"/>
</dbReference>
<dbReference type="InterPro" id="IPR002155">
    <property type="entry name" value="Thiolase"/>
</dbReference>
<dbReference type="PROSITE" id="PS00737">
    <property type="entry name" value="THIOLASE_2"/>
    <property type="match status" value="1"/>
</dbReference>
<evidence type="ECO:0000313" key="8">
    <source>
        <dbReference type="EMBL" id="BBX72444.1"/>
    </source>
</evidence>
<keyword evidence="3 5" id="KW-0012">Acyltransferase</keyword>
<evidence type="ECO:0000259" key="6">
    <source>
        <dbReference type="Pfam" id="PF00108"/>
    </source>
</evidence>
<evidence type="ECO:0000256" key="3">
    <source>
        <dbReference type="ARBA" id="ARBA00023315"/>
    </source>
</evidence>
<accession>A0A7I7MJC4</accession>
<evidence type="ECO:0000259" key="7">
    <source>
        <dbReference type="Pfam" id="PF02803"/>
    </source>
</evidence>
<dbReference type="SUPFAM" id="SSF53901">
    <property type="entry name" value="Thiolase-like"/>
    <property type="match status" value="2"/>
</dbReference>
<sequence length="418" mass="43547">MIAIAGLLPHHPGHPAATPSTTLVNNRLNASKETSLMAEAVIVEAVRSPIGKRNGGLAGVHPADLSAQVLTGLADKAGIDPEIVDDVIWGCVMQAGEQALDIARTALLAAGWPETVPGVTVDRQCGSSQQSVHFAAAGVVAGHYDVVVAGGVESMSRTPMGSSLANGGRPYPPAFLQRYHGAIPNQGLGAEMIAERWGFDRVALDEFSLESHEKAAAAQDSGAFDDQIVGIRDHDGNLVLKDEGIRRGTTMEKMGALKPAFKQDGVIHAGNSSQISDGSAALLFMSAEKAKSLGRKPIARVHTVALAGADPVIMLTAPIPATQKVLQRSGLSIDDIGAYEVNEAFAPVPLAWLRDIGADENKLNPNGGAIALGHPLGGSGARLLTTLLYHMRDKGIRYGLQTMCEGGGQANATIVELL</sequence>
<dbReference type="GO" id="GO:0003988">
    <property type="term" value="F:acetyl-CoA C-acyltransferase activity"/>
    <property type="evidence" value="ECO:0007669"/>
    <property type="project" value="UniProtKB-ARBA"/>
</dbReference>
<keyword evidence="9" id="KW-1185">Reference proteome</keyword>
<evidence type="ECO:0000256" key="4">
    <source>
        <dbReference type="PIRSR" id="PIRSR000429-1"/>
    </source>
</evidence>
<feature type="domain" description="Thiolase C-terminal" evidence="7">
    <location>
        <begin position="296"/>
        <end position="416"/>
    </location>
</feature>
<dbReference type="KEGG" id="mshj:MSHI_03500"/>
<feature type="active site" description="Proton acceptor" evidence="4">
    <location>
        <position position="374"/>
    </location>
</feature>
<dbReference type="PANTHER" id="PTHR43365">
    <property type="entry name" value="BLR7806 PROTEIN"/>
    <property type="match status" value="1"/>
</dbReference>
<evidence type="ECO:0000256" key="5">
    <source>
        <dbReference type="RuleBase" id="RU003557"/>
    </source>
</evidence>
<gene>
    <name evidence="8" type="ORF">MSHI_03500</name>
</gene>
<dbReference type="PANTHER" id="PTHR43365:SF1">
    <property type="entry name" value="ACETYL-COA C-ACYLTRANSFERASE"/>
    <property type="match status" value="1"/>
</dbReference>
<dbReference type="Proteomes" id="UP000467236">
    <property type="component" value="Chromosome"/>
</dbReference>
<dbReference type="Gene3D" id="3.40.47.10">
    <property type="match status" value="2"/>
</dbReference>
<dbReference type="InterPro" id="IPR016039">
    <property type="entry name" value="Thiolase-like"/>
</dbReference>